<dbReference type="RefSeq" id="XP_001836578.2">
    <property type="nucleotide sequence ID" value="XM_001836526.2"/>
</dbReference>
<accession>A8NV17</accession>
<comment type="caution">
    <text evidence="1">The sequence shown here is derived from an EMBL/GenBank/DDBJ whole genome shotgun (WGS) entry which is preliminary data.</text>
</comment>
<dbReference type="Proteomes" id="UP000001861">
    <property type="component" value="Unassembled WGS sequence"/>
</dbReference>
<dbReference type="GeneID" id="6013124"/>
<dbReference type="InParanoid" id="A8NV17"/>
<protein>
    <submittedName>
        <fullName evidence="1">Uncharacterized protein</fullName>
    </submittedName>
</protein>
<evidence type="ECO:0000313" key="1">
    <source>
        <dbReference type="EMBL" id="EAU85149.2"/>
    </source>
</evidence>
<gene>
    <name evidence="1" type="ORF">CC1G_06165</name>
</gene>
<evidence type="ECO:0000313" key="2">
    <source>
        <dbReference type="Proteomes" id="UP000001861"/>
    </source>
</evidence>
<dbReference type="AlphaFoldDB" id="A8NV17"/>
<dbReference type="KEGG" id="cci:CC1G_06165"/>
<sequence length="204" mass="23682">MEDCDLYRFKTTLKAKAHSALDPLKYFMDQSQIVEDIIENHITTFSNLDIARLDPEAKRAVHELVRRVHNKRRERMASGSTYDLAPQRNNSSMATLEVEQPACRKELQVSTDKIKELLGMASYPLHDFSQELKDFGLDKDSIIISTARMPRAKVASFVDAFQKYYNQNRDKERMSQAHCWHLVEAFKRYSAVHLREDAINIDSD</sequence>
<keyword evidence="2" id="KW-1185">Reference proteome</keyword>
<dbReference type="EMBL" id="AACS02000004">
    <property type="protein sequence ID" value="EAU85149.2"/>
    <property type="molecule type" value="Genomic_DNA"/>
</dbReference>
<organism evidence="1 2">
    <name type="scientific">Coprinopsis cinerea (strain Okayama-7 / 130 / ATCC MYA-4618 / FGSC 9003)</name>
    <name type="common">Inky cap fungus</name>
    <name type="synonym">Hormographiella aspergillata</name>
    <dbReference type="NCBI Taxonomy" id="240176"/>
    <lineage>
        <taxon>Eukaryota</taxon>
        <taxon>Fungi</taxon>
        <taxon>Dikarya</taxon>
        <taxon>Basidiomycota</taxon>
        <taxon>Agaricomycotina</taxon>
        <taxon>Agaricomycetes</taxon>
        <taxon>Agaricomycetidae</taxon>
        <taxon>Agaricales</taxon>
        <taxon>Agaricineae</taxon>
        <taxon>Psathyrellaceae</taxon>
        <taxon>Coprinopsis</taxon>
    </lineage>
</organism>
<reference evidence="1 2" key="1">
    <citation type="journal article" date="2010" name="Proc. Natl. Acad. Sci. U.S.A.">
        <title>Insights into evolution of multicellular fungi from the assembled chromosomes of the mushroom Coprinopsis cinerea (Coprinus cinereus).</title>
        <authorList>
            <person name="Stajich J.E."/>
            <person name="Wilke S.K."/>
            <person name="Ahren D."/>
            <person name="Au C.H."/>
            <person name="Birren B.W."/>
            <person name="Borodovsky M."/>
            <person name="Burns C."/>
            <person name="Canback B."/>
            <person name="Casselton L.A."/>
            <person name="Cheng C.K."/>
            <person name="Deng J."/>
            <person name="Dietrich F.S."/>
            <person name="Fargo D.C."/>
            <person name="Farman M.L."/>
            <person name="Gathman A.C."/>
            <person name="Goldberg J."/>
            <person name="Guigo R."/>
            <person name="Hoegger P.J."/>
            <person name="Hooker J.B."/>
            <person name="Huggins A."/>
            <person name="James T.Y."/>
            <person name="Kamada T."/>
            <person name="Kilaru S."/>
            <person name="Kodira C."/>
            <person name="Kues U."/>
            <person name="Kupfer D."/>
            <person name="Kwan H.S."/>
            <person name="Lomsadze A."/>
            <person name="Li W."/>
            <person name="Lilly W.W."/>
            <person name="Ma L.J."/>
            <person name="Mackey A.J."/>
            <person name="Manning G."/>
            <person name="Martin F."/>
            <person name="Muraguchi H."/>
            <person name="Natvig D.O."/>
            <person name="Palmerini H."/>
            <person name="Ramesh M.A."/>
            <person name="Rehmeyer C.J."/>
            <person name="Roe B.A."/>
            <person name="Shenoy N."/>
            <person name="Stanke M."/>
            <person name="Ter-Hovhannisyan V."/>
            <person name="Tunlid A."/>
            <person name="Velagapudi R."/>
            <person name="Vision T.J."/>
            <person name="Zeng Q."/>
            <person name="Zolan M.E."/>
            <person name="Pukkila P.J."/>
        </authorList>
    </citation>
    <scope>NUCLEOTIDE SEQUENCE [LARGE SCALE GENOMIC DNA]</scope>
    <source>
        <strain evidence="2">Okayama-7 / 130 / ATCC MYA-4618 / FGSC 9003</strain>
    </source>
</reference>
<dbReference type="VEuPathDB" id="FungiDB:CC1G_06165"/>
<proteinExistence type="predicted"/>
<dbReference type="HOGENOM" id="CLU_1343182_0_0_1"/>
<name>A8NV17_COPC7</name>